<protein>
    <recommendedName>
        <fullName evidence="3">SoxS protein</fullName>
    </recommendedName>
</protein>
<evidence type="ECO:0000313" key="2">
    <source>
        <dbReference type="Proteomes" id="UP000243507"/>
    </source>
</evidence>
<dbReference type="InterPro" id="IPR036249">
    <property type="entry name" value="Thioredoxin-like_sf"/>
</dbReference>
<dbReference type="OrthoDB" id="7362982at2"/>
<reference evidence="1 2" key="1">
    <citation type="submission" date="2017-09" db="EMBL/GenBank/DDBJ databases">
        <title>A multilocus sequence analysis scheme for characterization of bacteria in the genus Thioclava.</title>
        <authorList>
            <person name="Liu Y."/>
            <person name="Shao Z."/>
        </authorList>
    </citation>
    <scope>NUCLEOTIDE SEQUENCE [LARGE SCALE GENOMIC DNA]</scope>
    <source>
        <strain evidence="1 2">CAU 1312</strain>
    </source>
</reference>
<proteinExistence type="predicted"/>
<dbReference type="EMBL" id="NTJD01000003">
    <property type="protein sequence ID" value="PCD77355.1"/>
    <property type="molecule type" value="Genomic_DNA"/>
</dbReference>
<accession>A0A2A4CRX7</accession>
<comment type="caution">
    <text evidence="1">The sequence shown here is derived from an EMBL/GenBank/DDBJ whole genome shotgun (WGS) entry which is preliminary data.</text>
</comment>
<dbReference type="AlphaFoldDB" id="A0A2A4CRX7"/>
<dbReference type="Gene3D" id="3.40.30.10">
    <property type="entry name" value="Glutaredoxin"/>
    <property type="match status" value="1"/>
</dbReference>
<name>A0A2A4CRX7_9RHOB</name>
<evidence type="ECO:0000313" key="1">
    <source>
        <dbReference type="EMBL" id="PCD77355.1"/>
    </source>
</evidence>
<sequence length="99" mass="11022">MLMVEQDGCAYCRMWNADLGPIYPKTPEGKLAPLEHVQLRSDWDSGLEIGPRPVFTPTFILLEGTREVGRIEGYPGEDFFWGLLGMALRSAGADLPQPQ</sequence>
<gene>
    <name evidence="1" type="ORF">CLN94_05690</name>
</gene>
<keyword evidence="2" id="KW-1185">Reference proteome</keyword>
<organism evidence="1 2">
    <name type="scientific">Pseudothioclava arenosa</name>
    <dbReference type="NCBI Taxonomy" id="1795308"/>
    <lineage>
        <taxon>Bacteria</taxon>
        <taxon>Pseudomonadati</taxon>
        <taxon>Pseudomonadota</taxon>
        <taxon>Alphaproteobacteria</taxon>
        <taxon>Rhodobacterales</taxon>
        <taxon>Paracoccaceae</taxon>
        <taxon>Pseudothioclava</taxon>
    </lineage>
</organism>
<dbReference type="Proteomes" id="UP000243507">
    <property type="component" value="Unassembled WGS sequence"/>
</dbReference>
<evidence type="ECO:0008006" key="3">
    <source>
        <dbReference type="Google" id="ProtNLM"/>
    </source>
</evidence>
<dbReference type="SUPFAM" id="SSF52833">
    <property type="entry name" value="Thioredoxin-like"/>
    <property type="match status" value="1"/>
</dbReference>